<gene>
    <name evidence="1" type="ORF">ACFFH7_08465</name>
</gene>
<name>A0ABV6MMI3_9PSEU</name>
<organism evidence="1 2">
    <name type="scientific">Kutzneria chonburiensis</name>
    <dbReference type="NCBI Taxonomy" id="1483604"/>
    <lineage>
        <taxon>Bacteria</taxon>
        <taxon>Bacillati</taxon>
        <taxon>Actinomycetota</taxon>
        <taxon>Actinomycetes</taxon>
        <taxon>Pseudonocardiales</taxon>
        <taxon>Pseudonocardiaceae</taxon>
        <taxon>Kutzneria</taxon>
    </lineage>
</organism>
<sequence>MAKLVIVKGDPVTGKDKHAVAGFGPNPSPPPQELKYAGTADFAYIGTISARLSDFVSINGTPVALVTSQSSLNAGETVMGGKHYGPAGDNYKADPASPALEPTKDARLEIKDGLDPGVPNSGAGSQLLTIGGVKVLLDADKLDTCGSKHQSANSSVAAQGQDFVRCGS</sequence>
<dbReference type="RefSeq" id="WP_273942471.1">
    <property type="nucleotide sequence ID" value="NZ_CP097263.1"/>
</dbReference>
<comment type="caution">
    <text evidence="1">The sequence shown here is derived from an EMBL/GenBank/DDBJ whole genome shotgun (WGS) entry which is preliminary data.</text>
</comment>
<proteinExistence type="predicted"/>
<protein>
    <submittedName>
        <fullName evidence="1">Uncharacterized protein</fullName>
    </submittedName>
</protein>
<evidence type="ECO:0000313" key="1">
    <source>
        <dbReference type="EMBL" id="MFC0541513.1"/>
    </source>
</evidence>
<evidence type="ECO:0000313" key="2">
    <source>
        <dbReference type="Proteomes" id="UP001589810"/>
    </source>
</evidence>
<dbReference type="Proteomes" id="UP001589810">
    <property type="component" value="Unassembled WGS sequence"/>
</dbReference>
<keyword evidence="2" id="KW-1185">Reference proteome</keyword>
<accession>A0ABV6MMI3</accession>
<dbReference type="EMBL" id="JBHLUD010000002">
    <property type="protein sequence ID" value="MFC0541513.1"/>
    <property type="molecule type" value="Genomic_DNA"/>
</dbReference>
<reference evidence="1 2" key="1">
    <citation type="submission" date="2024-09" db="EMBL/GenBank/DDBJ databases">
        <authorList>
            <person name="Sun Q."/>
            <person name="Mori K."/>
        </authorList>
    </citation>
    <scope>NUCLEOTIDE SEQUENCE [LARGE SCALE GENOMIC DNA]</scope>
    <source>
        <strain evidence="1 2">TBRC 1432</strain>
    </source>
</reference>